<comment type="caution">
    <text evidence="3">The sequence shown here is derived from an EMBL/GenBank/DDBJ whole genome shotgun (WGS) entry which is preliminary data.</text>
</comment>
<evidence type="ECO:0000256" key="1">
    <source>
        <dbReference type="ARBA" id="ARBA00004370"/>
    </source>
</evidence>
<evidence type="ECO:0000256" key="2">
    <source>
        <dbReference type="ARBA" id="ARBA00023136"/>
    </source>
</evidence>
<dbReference type="GO" id="GO:0005886">
    <property type="term" value="C:plasma membrane"/>
    <property type="evidence" value="ECO:0007669"/>
    <property type="project" value="TreeGrafter"/>
</dbReference>
<proteinExistence type="predicted"/>
<evidence type="ECO:0000313" key="4">
    <source>
        <dbReference type="Proteomes" id="UP001419268"/>
    </source>
</evidence>
<gene>
    <name evidence="3" type="ORF">Scep_024691</name>
</gene>
<dbReference type="AlphaFoldDB" id="A0AAP0EYB2"/>
<accession>A0AAP0EYB2</accession>
<sequence>MVSAFVHERKNTTLMKASVTSAGTEAGFELGELVGADLKKKSGLPLEIEMDTKVHVKIGSLKAKKVGIRVSCNGIQAAIQKGKGKSAVSDYGSFSNASVRWIFGSRYGNGLYDRSINQYYEGIH</sequence>
<name>A0AAP0EYB2_9MAGN</name>
<dbReference type="PANTHER" id="PTHR31234">
    <property type="entry name" value="LATE EMBRYOGENESIS ABUNDANT (LEA) HYDROXYPROLINE-RICH GLYCOPROTEIN FAMILY"/>
    <property type="match status" value="1"/>
</dbReference>
<dbReference type="GO" id="GO:0098542">
    <property type="term" value="P:defense response to other organism"/>
    <property type="evidence" value="ECO:0007669"/>
    <property type="project" value="InterPro"/>
</dbReference>
<dbReference type="Proteomes" id="UP001419268">
    <property type="component" value="Unassembled WGS sequence"/>
</dbReference>
<keyword evidence="2" id="KW-0472">Membrane</keyword>
<organism evidence="3 4">
    <name type="scientific">Stephania cephalantha</name>
    <dbReference type="NCBI Taxonomy" id="152367"/>
    <lineage>
        <taxon>Eukaryota</taxon>
        <taxon>Viridiplantae</taxon>
        <taxon>Streptophyta</taxon>
        <taxon>Embryophyta</taxon>
        <taxon>Tracheophyta</taxon>
        <taxon>Spermatophyta</taxon>
        <taxon>Magnoliopsida</taxon>
        <taxon>Ranunculales</taxon>
        <taxon>Menispermaceae</taxon>
        <taxon>Menispermoideae</taxon>
        <taxon>Cissampelideae</taxon>
        <taxon>Stephania</taxon>
    </lineage>
</organism>
<comment type="subcellular location">
    <subcellularLocation>
        <location evidence="1">Membrane</location>
    </subcellularLocation>
</comment>
<dbReference type="PANTHER" id="PTHR31234:SF2">
    <property type="entry name" value="OS05G0199100 PROTEIN"/>
    <property type="match status" value="1"/>
</dbReference>
<dbReference type="EMBL" id="JBBNAG010000010">
    <property type="protein sequence ID" value="KAK9101261.1"/>
    <property type="molecule type" value="Genomic_DNA"/>
</dbReference>
<reference evidence="3 4" key="1">
    <citation type="submission" date="2024-01" db="EMBL/GenBank/DDBJ databases">
        <title>Genome assemblies of Stephania.</title>
        <authorList>
            <person name="Yang L."/>
        </authorList>
    </citation>
    <scope>NUCLEOTIDE SEQUENCE [LARGE SCALE GENOMIC DNA]</scope>
    <source>
        <strain evidence="3">JXDWG</strain>
        <tissue evidence="3">Leaf</tissue>
    </source>
</reference>
<keyword evidence="4" id="KW-1185">Reference proteome</keyword>
<evidence type="ECO:0000313" key="3">
    <source>
        <dbReference type="EMBL" id="KAK9101261.1"/>
    </source>
</evidence>
<protein>
    <submittedName>
        <fullName evidence="3">Uncharacterized protein</fullName>
    </submittedName>
</protein>
<dbReference type="InterPro" id="IPR044839">
    <property type="entry name" value="NDR1-like"/>
</dbReference>